<dbReference type="Gene3D" id="3.40.640.10">
    <property type="entry name" value="Type I PLP-dependent aspartate aminotransferase-like (Major domain)"/>
    <property type="match status" value="1"/>
</dbReference>
<evidence type="ECO:0000256" key="3">
    <source>
        <dbReference type="ARBA" id="ARBA00012239"/>
    </source>
</evidence>
<evidence type="ECO:0000313" key="8">
    <source>
        <dbReference type="EMBL" id="MBE6271262.1"/>
    </source>
</evidence>
<comment type="caution">
    <text evidence="8">The sequence shown here is derived from an EMBL/GenBank/DDBJ whole genome shotgun (WGS) entry which is preliminary data.</text>
</comment>
<dbReference type="InterPro" id="IPR015424">
    <property type="entry name" value="PyrdxlP-dep_Trfase"/>
</dbReference>
<dbReference type="NCBIfam" id="TIGR01979">
    <property type="entry name" value="sufS"/>
    <property type="match status" value="1"/>
</dbReference>
<protein>
    <recommendedName>
        <fullName evidence="3">cysteine desulfurase</fullName>
        <ecNumber evidence="3">2.8.1.7</ecNumber>
    </recommendedName>
</protein>
<dbReference type="InterPro" id="IPR010970">
    <property type="entry name" value="Cys_dSase_SufS"/>
</dbReference>
<feature type="domain" description="Aminotransferase class V" evidence="7">
    <location>
        <begin position="107"/>
        <end position="476"/>
    </location>
</feature>
<gene>
    <name evidence="8" type="ORF">E7101_09965</name>
</gene>
<dbReference type="GO" id="GO:0006534">
    <property type="term" value="P:cysteine metabolic process"/>
    <property type="evidence" value="ECO:0007669"/>
    <property type="project" value="InterPro"/>
</dbReference>
<dbReference type="EC" id="2.8.1.7" evidence="3"/>
<proteinExistence type="inferred from homology"/>
<dbReference type="AlphaFoldDB" id="A0A9D5SAR3"/>
<evidence type="ECO:0000256" key="6">
    <source>
        <dbReference type="ARBA" id="ARBA00050776"/>
    </source>
</evidence>
<comment type="catalytic activity">
    <reaction evidence="6">
        <text>(sulfur carrier)-H + L-cysteine = (sulfur carrier)-SH + L-alanine</text>
        <dbReference type="Rhea" id="RHEA:43892"/>
        <dbReference type="Rhea" id="RHEA-COMP:14737"/>
        <dbReference type="Rhea" id="RHEA-COMP:14739"/>
        <dbReference type="ChEBI" id="CHEBI:29917"/>
        <dbReference type="ChEBI" id="CHEBI:35235"/>
        <dbReference type="ChEBI" id="CHEBI:57972"/>
        <dbReference type="ChEBI" id="CHEBI:64428"/>
        <dbReference type="EC" id="2.8.1.7"/>
    </reaction>
</comment>
<dbReference type="GO" id="GO:0031071">
    <property type="term" value="F:cysteine desulfurase activity"/>
    <property type="evidence" value="ECO:0007669"/>
    <property type="project" value="UniProtKB-EC"/>
</dbReference>
<dbReference type="GO" id="GO:0030170">
    <property type="term" value="F:pyridoxal phosphate binding"/>
    <property type="evidence" value="ECO:0007669"/>
    <property type="project" value="InterPro"/>
</dbReference>
<dbReference type="InterPro" id="IPR015421">
    <property type="entry name" value="PyrdxlP-dep_Trfase_major"/>
</dbReference>
<dbReference type="PANTHER" id="PTHR43586:SF8">
    <property type="entry name" value="CYSTEINE DESULFURASE 1, CHLOROPLASTIC"/>
    <property type="match status" value="1"/>
</dbReference>
<dbReference type="EMBL" id="SUYC01000010">
    <property type="protein sequence ID" value="MBE6271262.1"/>
    <property type="molecule type" value="Genomic_DNA"/>
</dbReference>
<comment type="cofactor">
    <cofactor evidence="1">
        <name>pyridoxal 5'-phosphate</name>
        <dbReference type="ChEBI" id="CHEBI:597326"/>
    </cofactor>
</comment>
<dbReference type="InterPro" id="IPR015422">
    <property type="entry name" value="PyrdxlP-dep_Trfase_small"/>
</dbReference>
<keyword evidence="5" id="KW-0663">Pyridoxal phosphate</keyword>
<comment type="similarity">
    <text evidence="2">Belongs to the class-V pyridoxal-phosphate-dependent aminotransferase family. Csd subfamily.</text>
</comment>
<dbReference type="Proteomes" id="UP000806522">
    <property type="component" value="Unassembled WGS sequence"/>
</dbReference>
<accession>A0A9D5SAR3</accession>
<dbReference type="InterPro" id="IPR000192">
    <property type="entry name" value="Aminotrans_V_dom"/>
</dbReference>
<dbReference type="SUPFAM" id="SSF53383">
    <property type="entry name" value="PLP-dependent transferases"/>
    <property type="match status" value="1"/>
</dbReference>
<evidence type="ECO:0000256" key="4">
    <source>
        <dbReference type="ARBA" id="ARBA00022679"/>
    </source>
</evidence>
<evidence type="ECO:0000259" key="7">
    <source>
        <dbReference type="Pfam" id="PF00266"/>
    </source>
</evidence>
<evidence type="ECO:0000256" key="5">
    <source>
        <dbReference type="ARBA" id="ARBA00022898"/>
    </source>
</evidence>
<evidence type="ECO:0000313" key="9">
    <source>
        <dbReference type="Proteomes" id="UP000806522"/>
    </source>
</evidence>
<dbReference type="Gene3D" id="3.90.1150.10">
    <property type="entry name" value="Aspartate Aminotransferase, domain 1"/>
    <property type="match status" value="1"/>
</dbReference>
<name>A0A9D5SAR3_XYLRU</name>
<dbReference type="CDD" id="cd06453">
    <property type="entry name" value="SufS_like"/>
    <property type="match status" value="1"/>
</dbReference>
<sequence>MIQIENIDGYGIDDPGFALLREVAQKYCPEELQAERQAVLPDEKLNLEALTSLFTQGEVPGNALGVRPFGESELSSLHYEEVDTLNSEQIKRDFPVLHQQVNGHDLVWLDNGATTQKPNQVIDKISEYYRTYNSNIHRGAHTLAARATDAYEEAREKVQRFINAASSEEIIFVRGTTEGINLVAQTYGRQYLTPGDEVIVSELDHHANIVPWQRICQERGATLRAIPTDKNGDLVLSEFERLITPRTRFVSVGHVNNTFGTINDVQRIIEIAHSHQIPVLIDGAQSIAHTPVDVQQLGADFFVFSGHKIYGPNGIGVVYGRKALLDKMQPWQGGGNMIKDVTIEHTEYNQPPARFEAGTPNVADAIGLGAALDYVSRLGIRNIEAHEHKLTEYAREQLAQIPGLTLLGNPKNRVSVVSFVLDGIPVPEVGTLLDKEGIAVRAGHHCAQPALRALGYEMSVRPTFALYNTREDVDKLVIAVKKIIGR</sequence>
<evidence type="ECO:0000256" key="2">
    <source>
        <dbReference type="ARBA" id="ARBA00010447"/>
    </source>
</evidence>
<evidence type="ECO:0000256" key="1">
    <source>
        <dbReference type="ARBA" id="ARBA00001933"/>
    </source>
</evidence>
<dbReference type="Pfam" id="PF00266">
    <property type="entry name" value="Aminotran_5"/>
    <property type="match status" value="1"/>
</dbReference>
<reference evidence="8" key="1">
    <citation type="submission" date="2019-04" db="EMBL/GenBank/DDBJ databases">
        <title>Evolution of Biomass-Degrading Anaerobic Consortia Revealed by Metagenomics.</title>
        <authorList>
            <person name="Peng X."/>
        </authorList>
    </citation>
    <scope>NUCLEOTIDE SEQUENCE</scope>
    <source>
        <strain evidence="8">SIG140</strain>
    </source>
</reference>
<dbReference type="PANTHER" id="PTHR43586">
    <property type="entry name" value="CYSTEINE DESULFURASE"/>
    <property type="match status" value="1"/>
</dbReference>
<keyword evidence="4" id="KW-0808">Transferase</keyword>
<organism evidence="8 9">
    <name type="scientific">Xylanibacter ruminicola</name>
    <name type="common">Prevotella ruminicola</name>
    <dbReference type="NCBI Taxonomy" id="839"/>
    <lineage>
        <taxon>Bacteria</taxon>
        <taxon>Pseudomonadati</taxon>
        <taxon>Bacteroidota</taxon>
        <taxon>Bacteroidia</taxon>
        <taxon>Bacteroidales</taxon>
        <taxon>Prevotellaceae</taxon>
        <taxon>Xylanibacter</taxon>
    </lineage>
</organism>